<name>A0A2V3DS87_9MICC</name>
<dbReference type="Pfam" id="PF19803">
    <property type="entry name" value="DUF6286"/>
    <property type="match status" value="1"/>
</dbReference>
<protein>
    <recommendedName>
        <fullName evidence="1">DUF6286 domain-containing protein</fullName>
    </recommendedName>
</protein>
<dbReference type="EMBL" id="QHLZ01000004">
    <property type="protein sequence ID" value="PXA66000.1"/>
    <property type="molecule type" value="Genomic_DNA"/>
</dbReference>
<organism evidence="2 3">
    <name type="scientific">Arthrobacter psychrochitiniphilus</name>
    <dbReference type="NCBI Taxonomy" id="291045"/>
    <lineage>
        <taxon>Bacteria</taxon>
        <taxon>Bacillati</taxon>
        <taxon>Actinomycetota</taxon>
        <taxon>Actinomycetes</taxon>
        <taxon>Micrococcales</taxon>
        <taxon>Micrococcaceae</taxon>
        <taxon>Arthrobacter</taxon>
    </lineage>
</organism>
<proteinExistence type="predicted"/>
<evidence type="ECO:0000313" key="2">
    <source>
        <dbReference type="EMBL" id="PXA66000.1"/>
    </source>
</evidence>
<sequence>MREPVQERAAGFARHILRRETHSPRSAASFIAAILVAAIALYCMLETVLSGLGQPTWFISPGRAMQWVADLPGDAPRLLLGAAGLLLALVGLIFFCHGVLPGRRARHVLRHPRVAIVVDDEVVASALAKTARMSAGVTREQVMVVVSARQVQVIVRPTSGIPLMEERIQAAVEARLNAMSLDPVPSVSVKLAESGVVGV</sequence>
<dbReference type="OrthoDB" id="4951169at2"/>
<keyword evidence="3" id="KW-1185">Reference proteome</keyword>
<reference evidence="2 3" key="1">
    <citation type="submission" date="2018-05" db="EMBL/GenBank/DDBJ databases">
        <title>Genetic diversity of glacier-inhabiting Cryobacterium bacteria in China and description of Cryobacterium mengkeensis sp. nov. and Arthrobacter glacialis sp. nov.</title>
        <authorList>
            <person name="Liu Q."/>
            <person name="Xin Y.-H."/>
        </authorList>
    </citation>
    <scope>NUCLEOTIDE SEQUENCE [LARGE SCALE GENOMIC DNA]</scope>
    <source>
        <strain evidence="2 3">GP3</strain>
    </source>
</reference>
<dbReference type="Proteomes" id="UP000246303">
    <property type="component" value="Unassembled WGS sequence"/>
</dbReference>
<dbReference type="RefSeq" id="WP_110105865.1">
    <property type="nucleotide sequence ID" value="NZ_JACBZZ010000001.1"/>
</dbReference>
<evidence type="ECO:0000259" key="1">
    <source>
        <dbReference type="Pfam" id="PF19803"/>
    </source>
</evidence>
<gene>
    <name evidence="2" type="ORF">CVS29_08380</name>
</gene>
<accession>A0A2V3DS87</accession>
<feature type="domain" description="DUF6286" evidence="1">
    <location>
        <begin position="89"/>
        <end position="191"/>
    </location>
</feature>
<dbReference type="InterPro" id="IPR046253">
    <property type="entry name" value="DUF6286"/>
</dbReference>
<comment type="caution">
    <text evidence="2">The sequence shown here is derived from an EMBL/GenBank/DDBJ whole genome shotgun (WGS) entry which is preliminary data.</text>
</comment>
<dbReference type="AlphaFoldDB" id="A0A2V3DS87"/>
<evidence type="ECO:0000313" key="3">
    <source>
        <dbReference type="Proteomes" id="UP000246303"/>
    </source>
</evidence>